<feature type="region of interest" description="Disordered" evidence="8">
    <location>
        <begin position="20"/>
        <end position="46"/>
    </location>
</feature>
<sequence length="283" mass="31582">MKIAVTLALFLCSIAVHASPSASPLDSEFSASDDSKSNFPEPEVDENGIPIGMALVDGDILIPKEQLPIYEKEGFDGLVNSEAWLNGPAWPSKTVYYATTIPSNTPQLADLNRKIFDSMNDLNQKQNCLKFVYITAPIPQRHIVFNLGQGCYTMIGPVTPGNRHDIFLSPGCTFERIPAHEVMHALGRFHEQTRPDRDYYVQINWHLIKQDCISQYMRQDGASTLGLPYDYYSVMHYSPTSCSINGAPVMQFPPHVNPYNIGRGLSLTNTDIAHIVRRYCPSG</sequence>
<feature type="signal peptide" evidence="7">
    <location>
        <begin position="1"/>
        <end position="18"/>
    </location>
</feature>
<evidence type="ECO:0000256" key="8">
    <source>
        <dbReference type="SAM" id="MobiDB-lite"/>
    </source>
</evidence>
<feature type="domain" description="Peptidase M12A" evidence="9">
    <location>
        <begin position="80"/>
        <end position="281"/>
    </location>
</feature>
<protein>
    <recommendedName>
        <fullName evidence="7">Metalloendopeptidase</fullName>
        <ecNumber evidence="7">3.4.24.-</ecNumber>
    </recommendedName>
</protein>
<name>A0A1X7V396_AMPQE</name>
<keyword evidence="7" id="KW-0732">Signal</keyword>
<keyword evidence="11" id="KW-1185">Reference proteome</keyword>
<organism evidence="10">
    <name type="scientific">Amphimedon queenslandica</name>
    <name type="common">Sponge</name>
    <dbReference type="NCBI Taxonomy" id="400682"/>
    <lineage>
        <taxon>Eukaryota</taxon>
        <taxon>Metazoa</taxon>
        <taxon>Porifera</taxon>
        <taxon>Demospongiae</taxon>
        <taxon>Heteroscleromorpha</taxon>
        <taxon>Haplosclerida</taxon>
        <taxon>Niphatidae</taxon>
        <taxon>Amphimedon</taxon>
    </lineage>
</organism>
<dbReference type="GO" id="GO:0006508">
    <property type="term" value="P:proteolysis"/>
    <property type="evidence" value="ECO:0007669"/>
    <property type="project" value="UniProtKB-KW"/>
</dbReference>
<reference evidence="11" key="1">
    <citation type="journal article" date="2010" name="Nature">
        <title>The Amphimedon queenslandica genome and the evolution of animal complexity.</title>
        <authorList>
            <person name="Srivastava M."/>
            <person name="Simakov O."/>
            <person name="Chapman J."/>
            <person name="Fahey B."/>
            <person name="Gauthier M.E."/>
            <person name="Mitros T."/>
            <person name="Richards G.S."/>
            <person name="Conaco C."/>
            <person name="Dacre M."/>
            <person name="Hellsten U."/>
            <person name="Larroux C."/>
            <person name="Putnam N.H."/>
            <person name="Stanke M."/>
            <person name="Adamska M."/>
            <person name="Darling A."/>
            <person name="Degnan S.M."/>
            <person name="Oakley T.H."/>
            <person name="Plachetzki D.C."/>
            <person name="Zhai Y."/>
            <person name="Adamski M."/>
            <person name="Calcino A."/>
            <person name="Cummins S.F."/>
            <person name="Goodstein D.M."/>
            <person name="Harris C."/>
            <person name="Jackson D.J."/>
            <person name="Leys S.P."/>
            <person name="Shu S."/>
            <person name="Woodcroft B.J."/>
            <person name="Vervoort M."/>
            <person name="Kosik K.S."/>
            <person name="Manning G."/>
            <person name="Degnan B.M."/>
            <person name="Rokhsar D.S."/>
        </authorList>
    </citation>
    <scope>NUCLEOTIDE SEQUENCE [LARGE SCALE GENOMIC DNA]</scope>
</reference>
<dbReference type="eggNOG" id="KOG3714">
    <property type="taxonomic scope" value="Eukaryota"/>
</dbReference>
<feature type="binding site" evidence="6">
    <location>
        <position position="184"/>
    </location>
    <ligand>
        <name>Zn(2+)</name>
        <dbReference type="ChEBI" id="CHEBI:29105"/>
        <note>catalytic</note>
    </ligand>
</feature>
<keyword evidence="1 6" id="KW-0645">Protease</keyword>
<dbReference type="GO" id="GO:0004222">
    <property type="term" value="F:metalloendopeptidase activity"/>
    <property type="evidence" value="ECO:0007669"/>
    <property type="project" value="UniProtKB-UniRule"/>
</dbReference>
<evidence type="ECO:0000313" key="11">
    <source>
        <dbReference type="Proteomes" id="UP000007879"/>
    </source>
</evidence>
<dbReference type="PANTHER" id="PTHR10127">
    <property type="entry name" value="DISCOIDIN, CUB, EGF, LAMININ , AND ZINC METALLOPROTEASE DOMAIN CONTAINING"/>
    <property type="match status" value="1"/>
</dbReference>
<dbReference type="InterPro" id="IPR024079">
    <property type="entry name" value="MetalloPept_cat_dom_sf"/>
</dbReference>
<feature type="binding site" evidence="6">
    <location>
        <position position="190"/>
    </location>
    <ligand>
        <name>Zn(2+)</name>
        <dbReference type="ChEBI" id="CHEBI:29105"/>
        <note>catalytic</note>
    </ligand>
</feature>
<dbReference type="EnsemblMetazoa" id="Aqu2.1.34269_001">
    <property type="protein sequence ID" value="Aqu2.1.34269_001"/>
    <property type="gene ID" value="Aqu2.1.34269"/>
</dbReference>
<evidence type="ECO:0000256" key="7">
    <source>
        <dbReference type="RuleBase" id="RU361183"/>
    </source>
</evidence>
<dbReference type="Proteomes" id="UP000007879">
    <property type="component" value="Unassembled WGS sequence"/>
</dbReference>
<evidence type="ECO:0000256" key="1">
    <source>
        <dbReference type="ARBA" id="ARBA00022670"/>
    </source>
</evidence>
<keyword evidence="4 6" id="KW-0862">Zinc</keyword>
<dbReference type="KEGG" id="aqu:105312432"/>
<reference evidence="10" key="2">
    <citation type="submission" date="2017-05" db="UniProtKB">
        <authorList>
            <consortium name="EnsemblMetazoa"/>
        </authorList>
    </citation>
    <scope>IDENTIFICATION</scope>
</reference>
<dbReference type="PROSITE" id="PS51864">
    <property type="entry name" value="ASTACIN"/>
    <property type="match status" value="1"/>
</dbReference>
<dbReference type="GO" id="GO:0008270">
    <property type="term" value="F:zinc ion binding"/>
    <property type="evidence" value="ECO:0007669"/>
    <property type="project" value="UniProtKB-UniRule"/>
</dbReference>
<dbReference type="PANTHER" id="PTHR10127:SF780">
    <property type="entry name" value="METALLOENDOPEPTIDASE"/>
    <property type="match status" value="1"/>
</dbReference>
<proteinExistence type="predicted"/>
<evidence type="ECO:0000259" key="9">
    <source>
        <dbReference type="PROSITE" id="PS51864"/>
    </source>
</evidence>
<dbReference type="SMART" id="SM00235">
    <property type="entry name" value="ZnMc"/>
    <property type="match status" value="1"/>
</dbReference>
<dbReference type="InterPro" id="IPR006026">
    <property type="entry name" value="Peptidase_Metallo"/>
</dbReference>
<dbReference type="AlphaFoldDB" id="A0A1X7V396"/>
<dbReference type="Pfam" id="PF01400">
    <property type="entry name" value="Astacin"/>
    <property type="match status" value="1"/>
</dbReference>
<dbReference type="InParanoid" id="A0A1X7V396"/>
<dbReference type="EC" id="3.4.24.-" evidence="7"/>
<dbReference type="OrthoDB" id="431034at2759"/>
<accession>A0A1X7V396</accession>
<dbReference type="PRINTS" id="PR00480">
    <property type="entry name" value="ASTACIN"/>
</dbReference>
<dbReference type="SUPFAM" id="SSF55486">
    <property type="entry name" value="Metalloproteases ('zincins'), catalytic domain"/>
    <property type="match status" value="1"/>
</dbReference>
<evidence type="ECO:0000256" key="4">
    <source>
        <dbReference type="ARBA" id="ARBA00022833"/>
    </source>
</evidence>
<evidence type="ECO:0000256" key="6">
    <source>
        <dbReference type="PROSITE-ProRule" id="PRU01211"/>
    </source>
</evidence>
<keyword evidence="2 6" id="KW-0479">Metal-binding</keyword>
<feature type="active site" evidence="6">
    <location>
        <position position="181"/>
    </location>
</feature>
<evidence type="ECO:0000256" key="3">
    <source>
        <dbReference type="ARBA" id="ARBA00022801"/>
    </source>
</evidence>
<feature type="compositionally biased region" description="Polar residues" evidence="8">
    <location>
        <begin position="20"/>
        <end position="32"/>
    </location>
</feature>
<dbReference type="Gene3D" id="3.40.390.10">
    <property type="entry name" value="Collagenase (Catalytic Domain)"/>
    <property type="match status" value="1"/>
</dbReference>
<keyword evidence="5 6" id="KW-0482">Metalloprotease</keyword>
<dbReference type="InterPro" id="IPR001506">
    <property type="entry name" value="Peptidase_M12A"/>
</dbReference>
<evidence type="ECO:0000256" key="5">
    <source>
        <dbReference type="ARBA" id="ARBA00023049"/>
    </source>
</evidence>
<feature type="binding site" evidence="6">
    <location>
        <position position="180"/>
    </location>
    <ligand>
        <name>Zn(2+)</name>
        <dbReference type="ChEBI" id="CHEBI:29105"/>
        <note>catalytic</note>
    </ligand>
</feature>
<dbReference type="EnsemblMetazoa" id="XM_011405074.2">
    <property type="protein sequence ID" value="XP_011403376.1"/>
    <property type="gene ID" value="LOC105312432"/>
</dbReference>
<evidence type="ECO:0000256" key="2">
    <source>
        <dbReference type="ARBA" id="ARBA00022723"/>
    </source>
</evidence>
<evidence type="ECO:0000313" key="10">
    <source>
        <dbReference type="EnsemblMetazoa" id="Aqu2.1.34269_001"/>
    </source>
</evidence>
<feature type="chain" id="PRO_5010755091" description="Metalloendopeptidase" evidence="7">
    <location>
        <begin position="19"/>
        <end position="283"/>
    </location>
</feature>
<comment type="caution">
    <text evidence="6">Lacks conserved residue(s) required for the propagation of feature annotation.</text>
</comment>
<keyword evidence="3 6" id="KW-0378">Hydrolase</keyword>
<gene>
    <name evidence="10" type="primary">105312432</name>
</gene>
<comment type="cofactor">
    <cofactor evidence="6 7">
        <name>Zn(2+)</name>
        <dbReference type="ChEBI" id="CHEBI:29105"/>
    </cofactor>
    <text evidence="6 7">Binds 1 zinc ion per subunit.</text>
</comment>